<feature type="compositionally biased region" description="Basic and acidic residues" evidence="2">
    <location>
        <begin position="108"/>
        <end position="126"/>
    </location>
</feature>
<sequence length="863" mass="96750">MPVLKNPHQLKAAGRGPGDSGGGGSPSGTLILARESPGTNPFEEDLEESEKDSFLGGISPHRERSLPRDRADFEQGLFSGSPEDHFRRRATLEKLVGLSPFRLGKGRKSGEKRSPGGEQGSDRRSFLERIMLPLMESNLGQRAPEKKKPRRCSEDFSLLQRFNGRRKEGLYSSDCGLAEENGCGEAAKRGSFLKIGLGGKVRRASLVEKLNQTEGSEVAPAAEKSNPKPKEPLSVLEIFHLIHQRDLGLADRHIMELEAECAQGGGGKDGSRKAKDVALLYQALQKELWAVLAEALAAKNTYPPLEQLVQVIEQEEEADRRWRQAQADAVGAPGARPRKMRQQWAEAVDRLVGQKLCQCMEGRAGTLATQMDRLAKCTVEDLSSVRGHLLQAYPKEYQAFGVYLGSYHRGLARCLAEGVRKQLSLSELYFVLDWNSNIYQREVLSRPEISPLVKPQELGPLLSPETQQSLEEQCMAGVKVMIVREMSQELQEEEERWAQEDKENSFQFGLSSKVILVLKGHVDKAPQITEDFGRRVAHCCLASLAEFLQSFQKKVEKFHEGQAVGSLSPESYMGRTIMLVNCCPPFRDYLEHLARFGHPDSEAAKQLAVLSLDRVTRLGNQVLADQLFQRLKPYFYKLMKRKWLSNPEAFSTIMALLAEHAQKLSRMKLGPYQMLVREVHRRVLIEYVRPLMRVRIICTSAKMRAKVASRLRGEARQLQEFFVQLESSSSWLDSVVPHLAGILELEDTAAIQMEVAFLARAFPDVQKKHLAALLDVRGLQSQAQRQLILAALESLELAGAEADVCQDRAFFSEIATREVFCVRVQLHRLSHLGLACISRMRRRPPRLQRQRGGLREKGAGAEL</sequence>
<feature type="region of interest" description="Disordered" evidence="2">
    <location>
        <begin position="1"/>
        <end position="86"/>
    </location>
</feature>
<dbReference type="GO" id="GO:0000149">
    <property type="term" value="F:SNARE binding"/>
    <property type="evidence" value="ECO:0007669"/>
    <property type="project" value="TreeGrafter"/>
</dbReference>
<dbReference type="Gene3D" id="1.10.357.70">
    <property type="entry name" value="Exocyst complex component Sec6, C-terminal domain"/>
    <property type="match status" value="1"/>
</dbReference>
<evidence type="ECO:0000313" key="4">
    <source>
        <dbReference type="Proteomes" id="UP000694559"/>
    </source>
</evidence>
<evidence type="ECO:0000313" key="3">
    <source>
        <dbReference type="Ensembl" id="ENSNNAP00000026927.1"/>
    </source>
</evidence>
<evidence type="ECO:0000256" key="2">
    <source>
        <dbReference type="SAM" id="MobiDB-lite"/>
    </source>
</evidence>
<dbReference type="Pfam" id="PF06046">
    <property type="entry name" value="Sec6"/>
    <property type="match status" value="1"/>
</dbReference>
<proteinExistence type="inferred from homology"/>
<dbReference type="PANTHER" id="PTHR21292">
    <property type="entry name" value="EXOCYST COMPLEX COMPONENT SEC6-RELATED"/>
    <property type="match status" value="1"/>
</dbReference>
<reference evidence="3" key="2">
    <citation type="submission" date="2025-09" db="UniProtKB">
        <authorList>
            <consortium name="Ensembl"/>
        </authorList>
    </citation>
    <scope>IDENTIFICATION</scope>
</reference>
<gene>
    <name evidence="3" type="primary">EXOC3L2</name>
</gene>
<dbReference type="PANTHER" id="PTHR21292:SF7">
    <property type="entry name" value="EXOCYST COMPLEX COMPONENT 3-LIKE 2"/>
    <property type="match status" value="1"/>
</dbReference>
<protein>
    <submittedName>
        <fullName evidence="3">Exocyst complex component 3 like 2</fullName>
    </submittedName>
</protein>
<dbReference type="GO" id="GO:0051601">
    <property type="term" value="P:exocyst localization"/>
    <property type="evidence" value="ECO:0007669"/>
    <property type="project" value="TreeGrafter"/>
</dbReference>
<organism evidence="3 4">
    <name type="scientific">Naja naja</name>
    <name type="common">Indian cobra</name>
    <dbReference type="NCBI Taxonomy" id="35670"/>
    <lineage>
        <taxon>Eukaryota</taxon>
        <taxon>Metazoa</taxon>
        <taxon>Chordata</taxon>
        <taxon>Craniata</taxon>
        <taxon>Vertebrata</taxon>
        <taxon>Euteleostomi</taxon>
        <taxon>Lepidosauria</taxon>
        <taxon>Squamata</taxon>
        <taxon>Bifurcata</taxon>
        <taxon>Unidentata</taxon>
        <taxon>Episquamata</taxon>
        <taxon>Toxicofera</taxon>
        <taxon>Serpentes</taxon>
        <taxon>Colubroidea</taxon>
        <taxon>Elapidae</taxon>
        <taxon>Elapinae</taxon>
        <taxon>Naja</taxon>
    </lineage>
</organism>
<dbReference type="InterPro" id="IPR010326">
    <property type="entry name" value="EXOC3/Sec6"/>
</dbReference>
<dbReference type="GO" id="GO:0006887">
    <property type="term" value="P:exocytosis"/>
    <property type="evidence" value="ECO:0007669"/>
    <property type="project" value="InterPro"/>
</dbReference>
<comment type="similarity">
    <text evidence="1">Belongs to the SEC6 family.</text>
</comment>
<dbReference type="GeneTree" id="ENSGT01030000234613"/>
<feature type="compositionally biased region" description="Basic and acidic residues" evidence="2">
    <location>
        <begin position="60"/>
        <end position="73"/>
    </location>
</feature>
<keyword evidence="4" id="KW-1185">Reference proteome</keyword>
<reference evidence="3" key="1">
    <citation type="submission" date="2025-08" db="UniProtKB">
        <authorList>
            <consortium name="Ensembl"/>
        </authorList>
    </citation>
    <scope>IDENTIFICATION</scope>
</reference>
<feature type="region of interest" description="Disordered" evidence="2">
    <location>
        <begin position="100"/>
        <end position="126"/>
    </location>
</feature>
<dbReference type="OrthoDB" id="9948828at2759"/>
<dbReference type="AlphaFoldDB" id="A0A8C6YA71"/>
<dbReference type="Ensembl" id="ENSNNAT00000028215.1">
    <property type="protein sequence ID" value="ENSNNAP00000026927.1"/>
    <property type="gene ID" value="ENSNNAG00000017458.1"/>
</dbReference>
<dbReference type="Proteomes" id="UP000694559">
    <property type="component" value="Unplaced"/>
</dbReference>
<name>A0A8C6YA71_NAJNA</name>
<dbReference type="OMA" id="ANCVPPF"/>
<feature type="compositionally biased region" description="Gly residues" evidence="2">
    <location>
        <begin position="15"/>
        <end position="26"/>
    </location>
</feature>
<dbReference type="GO" id="GO:0000145">
    <property type="term" value="C:exocyst"/>
    <property type="evidence" value="ECO:0007669"/>
    <property type="project" value="InterPro"/>
</dbReference>
<evidence type="ECO:0000256" key="1">
    <source>
        <dbReference type="ARBA" id="ARBA00009447"/>
    </source>
</evidence>
<dbReference type="InterPro" id="IPR042532">
    <property type="entry name" value="EXOC3/Sec6_C"/>
</dbReference>
<accession>A0A8C6YA71</accession>